<accession>A0ABR1TYE9</accession>
<keyword evidence="3" id="KW-1185">Reference proteome</keyword>
<feature type="compositionally biased region" description="Basic and acidic residues" evidence="1">
    <location>
        <begin position="351"/>
        <end position="364"/>
    </location>
</feature>
<feature type="compositionally biased region" description="Polar residues" evidence="1">
    <location>
        <begin position="105"/>
        <end position="117"/>
    </location>
</feature>
<comment type="caution">
    <text evidence="2">The sequence shown here is derived from an EMBL/GenBank/DDBJ whole genome shotgun (WGS) entry which is preliminary data.</text>
</comment>
<feature type="compositionally biased region" description="Basic and acidic residues" evidence="1">
    <location>
        <begin position="90"/>
        <end position="100"/>
    </location>
</feature>
<organism evidence="2 3">
    <name type="scientific">Apiospora rasikravindrae</name>
    <dbReference type="NCBI Taxonomy" id="990691"/>
    <lineage>
        <taxon>Eukaryota</taxon>
        <taxon>Fungi</taxon>
        <taxon>Dikarya</taxon>
        <taxon>Ascomycota</taxon>
        <taxon>Pezizomycotina</taxon>
        <taxon>Sordariomycetes</taxon>
        <taxon>Xylariomycetidae</taxon>
        <taxon>Amphisphaeriales</taxon>
        <taxon>Apiosporaceae</taxon>
        <taxon>Apiospora</taxon>
    </lineage>
</organism>
<feature type="region of interest" description="Disordered" evidence="1">
    <location>
        <begin position="415"/>
        <end position="438"/>
    </location>
</feature>
<feature type="region of interest" description="Disordered" evidence="1">
    <location>
        <begin position="1"/>
        <end position="29"/>
    </location>
</feature>
<feature type="region of interest" description="Disordered" evidence="1">
    <location>
        <begin position="303"/>
        <end position="395"/>
    </location>
</feature>
<sequence length="438" mass="49025">MFPMCPTSLEGRVGSKKSHNTEDTAQTMNGPILFRFGLDGNRHVRFSQPEPQPRKTPSDPPCPSLPRGRPTNQMHGNRKGSRAPSPYPGVRERAFTREGEGMTSIVRNRSVSPTTEEQSLRRVSFPPPSDLLCKTASPPPPGSPHLDLPSNQKQSKSKDDRTTPSSTTSCNRSRAPSPYPRSRLPLPTRQVSFPDPEELPHRTLPPLRATNQKQSKTNGSSTSSSSSSSSRSRAPSPHPLSRAHRKQILQQLEASRTGHRDGPYQRQINDKNDMALALVSAKTNVYLNDFHRAATTDRAVLPFMNPRPSGWPSDTREAAAASTGDDDQAEAPKKQKQQQSFQEYWDEFEGFNEHRRHSDGEIRTEYQANVTKAPEPTPQKQQPGQEQTPKQDIGQFWDAFEDFNIVQIPKGYYDAEEAESTESRRGGGWLSRWFGRGH</sequence>
<feature type="compositionally biased region" description="Polar residues" evidence="1">
    <location>
        <begin position="378"/>
        <end position="390"/>
    </location>
</feature>
<evidence type="ECO:0000313" key="3">
    <source>
        <dbReference type="Proteomes" id="UP001444661"/>
    </source>
</evidence>
<dbReference type="EMBL" id="JAQQWK010000002">
    <property type="protein sequence ID" value="KAK8051705.1"/>
    <property type="molecule type" value="Genomic_DNA"/>
</dbReference>
<feature type="compositionally biased region" description="Low complexity" evidence="1">
    <location>
        <begin position="172"/>
        <end position="189"/>
    </location>
</feature>
<reference evidence="2 3" key="1">
    <citation type="submission" date="2023-01" db="EMBL/GenBank/DDBJ databases">
        <title>Analysis of 21 Apiospora genomes using comparative genomics revels a genus with tremendous synthesis potential of carbohydrate active enzymes and secondary metabolites.</title>
        <authorList>
            <person name="Sorensen T."/>
        </authorList>
    </citation>
    <scope>NUCLEOTIDE SEQUENCE [LARGE SCALE GENOMIC DNA]</scope>
    <source>
        <strain evidence="2 3">CBS 33761</strain>
    </source>
</reference>
<evidence type="ECO:0000313" key="2">
    <source>
        <dbReference type="EMBL" id="KAK8051705.1"/>
    </source>
</evidence>
<gene>
    <name evidence="2" type="ORF">PG993_003090</name>
</gene>
<feature type="compositionally biased region" description="Polar residues" evidence="1">
    <location>
        <begin position="209"/>
        <end position="219"/>
    </location>
</feature>
<name>A0ABR1TYE9_9PEZI</name>
<feature type="compositionally biased region" description="Basic and acidic residues" evidence="1">
    <location>
        <begin position="256"/>
        <end position="269"/>
    </location>
</feature>
<feature type="region of interest" description="Disordered" evidence="1">
    <location>
        <begin position="43"/>
        <end position="269"/>
    </location>
</feature>
<feature type="compositionally biased region" description="Low complexity" evidence="1">
    <location>
        <begin position="220"/>
        <end position="235"/>
    </location>
</feature>
<dbReference type="Proteomes" id="UP001444661">
    <property type="component" value="Unassembled WGS sequence"/>
</dbReference>
<evidence type="ECO:0000256" key="1">
    <source>
        <dbReference type="SAM" id="MobiDB-lite"/>
    </source>
</evidence>
<proteinExistence type="predicted"/>
<protein>
    <submittedName>
        <fullName evidence="2">Uncharacterized protein</fullName>
    </submittedName>
</protein>